<feature type="region of interest" description="Disordered" evidence="5">
    <location>
        <begin position="1216"/>
        <end position="1239"/>
    </location>
</feature>
<dbReference type="InterPro" id="IPR056850">
    <property type="entry name" value="ARM_UBP34_24_USP9X_Y"/>
</dbReference>
<dbReference type="PROSITE" id="PS00972">
    <property type="entry name" value="USP_1"/>
    <property type="match status" value="1"/>
</dbReference>
<keyword evidence="2" id="KW-0833">Ubl conjugation pathway</keyword>
<evidence type="ECO:0000259" key="7">
    <source>
        <dbReference type="PROSITE" id="PS50235"/>
    </source>
</evidence>
<feature type="compositionally biased region" description="Acidic residues" evidence="5">
    <location>
        <begin position="1216"/>
        <end position="1226"/>
    </location>
</feature>
<keyword evidence="9" id="KW-1185">Reference proteome</keyword>
<evidence type="ECO:0000313" key="9">
    <source>
        <dbReference type="Proteomes" id="UP001149090"/>
    </source>
</evidence>
<dbReference type="EMBL" id="JAPDFW010000072">
    <property type="protein sequence ID" value="KAJ5073744.1"/>
    <property type="molecule type" value="Genomic_DNA"/>
</dbReference>
<keyword evidence="4" id="KW-0175">Coiled coil</keyword>
<accession>A0A9Q0LJU7</accession>
<dbReference type="GO" id="GO:0016579">
    <property type="term" value="P:protein deubiquitination"/>
    <property type="evidence" value="ECO:0007669"/>
    <property type="project" value="InterPro"/>
</dbReference>
<dbReference type="PANTHER" id="PTHR24006">
    <property type="entry name" value="UBIQUITIN CARBOXYL-TERMINAL HYDROLASE"/>
    <property type="match status" value="1"/>
</dbReference>
<reference evidence="8" key="1">
    <citation type="submission" date="2022-10" db="EMBL/GenBank/DDBJ databases">
        <title>Novel sulphate-reducing endosymbionts in the free-living metamonad Anaeramoeba.</title>
        <authorList>
            <person name="Jerlstrom-Hultqvist J."/>
            <person name="Cepicka I."/>
            <person name="Gallot-Lavallee L."/>
            <person name="Salas-Leiva D."/>
            <person name="Curtis B.A."/>
            <person name="Zahonova K."/>
            <person name="Pipaliya S."/>
            <person name="Dacks J."/>
            <person name="Roger A.J."/>
        </authorList>
    </citation>
    <scope>NUCLEOTIDE SEQUENCE</scope>
    <source>
        <strain evidence="8">BMAN</strain>
    </source>
</reference>
<keyword evidence="3 8" id="KW-0378">Hydrolase</keyword>
<dbReference type="GO" id="GO:0005634">
    <property type="term" value="C:nucleus"/>
    <property type="evidence" value="ECO:0007669"/>
    <property type="project" value="TreeGrafter"/>
</dbReference>
<dbReference type="InterPro" id="IPR001394">
    <property type="entry name" value="Peptidase_C19_UCH"/>
</dbReference>
<dbReference type="Pfam" id="PF25010">
    <property type="entry name" value="ARM_UBP24_USP9X-Y"/>
    <property type="match status" value="1"/>
</dbReference>
<dbReference type="InterPro" id="IPR028889">
    <property type="entry name" value="USP"/>
</dbReference>
<evidence type="ECO:0000313" key="8">
    <source>
        <dbReference type="EMBL" id="KAJ5073744.1"/>
    </source>
</evidence>
<feature type="compositionally biased region" description="Basic and acidic residues" evidence="5">
    <location>
        <begin position="1227"/>
        <end position="1237"/>
    </location>
</feature>
<evidence type="ECO:0000256" key="4">
    <source>
        <dbReference type="SAM" id="Coils"/>
    </source>
</evidence>
<feature type="compositionally biased region" description="Basic and acidic residues" evidence="5">
    <location>
        <begin position="1703"/>
        <end position="1713"/>
    </location>
</feature>
<gene>
    <name evidence="8" type="ORF">M0811_08308</name>
</gene>
<evidence type="ECO:0000256" key="5">
    <source>
        <dbReference type="SAM" id="MobiDB-lite"/>
    </source>
</evidence>
<dbReference type="SUPFAM" id="SSF54001">
    <property type="entry name" value="Cysteine proteinases"/>
    <property type="match status" value="1"/>
</dbReference>
<dbReference type="FunFam" id="3.90.70.10:FF:000022">
    <property type="entry name" value="Ubiquitin carboxyl-terminal hydrolase 24"/>
    <property type="match status" value="1"/>
</dbReference>
<dbReference type="InterPro" id="IPR018200">
    <property type="entry name" value="USP_CS"/>
</dbReference>
<evidence type="ECO:0000256" key="1">
    <source>
        <dbReference type="ARBA" id="ARBA00022670"/>
    </source>
</evidence>
<comment type="caution">
    <text evidence="8">The sequence shown here is derived from an EMBL/GenBank/DDBJ whole genome shotgun (WGS) entry which is preliminary data.</text>
</comment>
<feature type="coiled-coil region" evidence="4">
    <location>
        <begin position="2013"/>
        <end position="2040"/>
    </location>
</feature>
<dbReference type="Proteomes" id="UP001149090">
    <property type="component" value="Unassembled WGS sequence"/>
</dbReference>
<dbReference type="InterPro" id="IPR038765">
    <property type="entry name" value="Papain-like_cys_pep_sf"/>
</dbReference>
<dbReference type="GO" id="GO:0004843">
    <property type="term" value="F:cysteine-type deubiquitinase activity"/>
    <property type="evidence" value="ECO:0007669"/>
    <property type="project" value="InterPro"/>
</dbReference>
<dbReference type="InterPro" id="IPR050164">
    <property type="entry name" value="Peptidase_C19"/>
</dbReference>
<evidence type="ECO:0000259" key="6">
    <source>
        <dbReference type="PROSITE" id="PS50053"/>
    </source>
</evidence>
<keyword evidence="1" id="KW-0645">Protease</keyword>
<dbReference type="PROSITE" id="PS00973">
    <property type="entry name" value="USP_2"/>
    <property type="match status" value="1"/>
</dbReference>
<dbReference type="PROSITE" id="PS50235">
    <property type="entry name" value="USP_3"/>
    <property type="match status" value="1"/>
</dbReference>
<organism evidence="8 9">
    <name type="scientific">Anaeramoeba ignava</name>
    <name type="common">Anaerobic marine amoeba</name>
    <dbReference type="NCBI Taxonomy" id="1746090"/>
    <lineage>
        <taxon>Eukaryota</taxon>
        <taxon>Metamonada</taxon>
        <taxon>Anaeramoebidae</taxon>
        <taxon>Anaeramoeba</taxon>
    </lineage>
</organism>
<sequence>MDEDKKKEFLTFYNDICRNVSPTKTLDSLEKYIRLIINKKLPLEEENYFIDNYLFKIIEKILSRDDYEISPQIINSFIMQVLDLILETIPNENPKILECLQHIFFVPLNKGFYLKFTNSQVKTISTEFDYTSWWIKNYEEMTNKKFKQKFYILDYTFSPKISTFLIENIEYFVKNGGFEKIITHFLSEKHRISFTNTYNLLRPISMASQFFHKGFLELFFFVGQKMLTKFATMTEEEVRNEKKQNIDKLIFSIISILSKKDSNLALQISEKLNINMIFRSLKSKFLENRVMAIAQLNEALDKIAIFENPKSNSSVKHWLSTKNLLEKLEKNNFIDLVFTETIHHDIVSRSLQILQFLAKQNKITKKIIDTIWDQYQQQHQSIIEVIYSVISQTAQYLDKNMFYYFLTEKIQKIMFWNKSSLSLLSDFAVLSLNKKYQKSNNTSNNPIFMLWEMMHNDELAFELRSIILIHLNQIFTKNNLSDDLRMVFFEYGLEKMNQSKNSELVIPFLKQIIEFYPQTKKQSDNRKFTRTEFVVYFEKNKKLVDILINEIVKFHTNISEMIQKNEPKVDINWTQPFLNSKLSLYQHFDLRFDFLQFLSKLFHKDFLNNSRIETLWKCFVKEKIQIEDQNNFFTFARNLSLTPELIEEFFNKAKTLKPKEMNEKSFLFFQFFCFNMNQKEKKVQGNFNSFEVNDPDISKIIGIDMIWDIALYCKSHKTSQMAIDFLLKMQKLQANLVEKHEAKIRKEFVDKCFGFLNNEKIGKKTKEKAISIIFSFVVDIEKDLIPEHLPFQRHYTSSRDDLIQLEVREFEKKDPIVHNIEVMGSESVFCVRKRIAEKLRVNPKQINVVTHGKMSEDKNSLFAIQAGLFENSQLLVRVEKIGDDTEKTKNTDKTSEKRNIEKQALPSFILSSHFNEFFGLLNISKNASNKIWKLILQMPTNEELHTKFLKLFNQQNSNEPILWNQFFDINSKFKMLYNLQIIHQIIQMEKRKQEVFDTFQGKKIRQTFSGFWTLQFYETGGLDSLVNVFVSLHKSMMENSQKIDLFFAESIALVLKSLFNFIVQEDKQLKFNNEIVLKTIEPNELAKKILELLSEISIYLNNFTILDTINISKFSMEIVEAITNTFGNSAVIFGGEKEMRHFLRSTILLSHKKQFRKIVVQFLSKICENEDKNEKDNSKENERTFQIKLLEQMLELLMEMVIEKDNVDLKSEENLDENLDENENENLNEKSKSKSEENLNENLNLNEKSKSKSEENLNLNLNLNEKSKSFQNSLKSPSEDFFTFLEFLIRKSYQNEKKQDFSNLTLLIVRLIKERPKLEQGMILWQAQRRQPDETLIGYLKLLRTLVSNKKQNMLEILFQKEPEFVEYVIKELLFGVEAGEITKAEDIILPKCQTHESRQAALALLLEIARRNKGKKREIVKKCSELQINIKVVKEWGFDPILESRKINGYVGLRNLGATCYMNSLFQQLFMVPQFRTRILALETPQLEDSELYQFQVLMGFLSWSSRQYLNTRDFAKTFRDWDGNVLNVHLQADVDEFGANLFDKLGRKILETKDPQLLHELFEGKVVNQVIPQGEGQPSNRVEDFYTISLDVIKKKDLIDSFEQYIKEEMLVGENQYFSQELGRKVDALKRVCLHTLPKVLLLHLKRFEFNMETFQRYKVNDECQFPMELDLRKYTYDWIQQKENSKENEKENFDTSNKSSDTDIEKESSPKSDPSAINSCYQYQLAGVIVHNGSTDSGHYYSFIRERDPSQQNNFMKWFRFDDKRVLNYNETYLSQDCNGGKHKIRGYDNYGKLNDIIVDKTYSAYMLVYERKDFIEEEHARLSQKKSDANNTNKQKANQNIVEIVQEDNLQFTKKMILFDRNYLNFLEELLCVDETICADKDELENQKGKGNQKENQIEQNEEIEFATKFVFQILSHSRHEARLPIWMRFLASQYAKSLSVSKWFIQLLSDPQKGKNWFLNFFLQCPNEPFREQTGKLISIAIASVLPLERNILIKQREKQEKQQKIWNEKKQSAKEFLQQNREFSNEKIGETESKIVMLLENVIQLIPNMQSKLKNGYALFSFLGYLSGVDQEIKRYLKSRNIVARLIDLYLDSNSPLRTLELVFDPSRISTPSPQVINILKLLHSVLEENNAISFKALPSIDRVLIEKTSFIDLIINDGVDPYATGKLVSLMCFSNKQLTQEYITTLTLLVQERDSNLIEKYHIILGQMLQIRDSFFSWKLDQIMEIMITFLTSKEFSTSKAHASIKNIVEISRNSPEVLDWLFQRKDKWVYELLIANENMIAREETEKLIDLMIPKINENQNQNQNQLKNENENKPKKQLSDSELSKFMDLQLFLLGLLPRIMTDTYENIRPKQRPGKSYDPWPPSFYKLTHYFDILTKALIHPQAIQSFEDFFPQIWNLYIHIDRKTLACDLNKHHLFIFFQKFFETSPEHISLITNSKERLEDLIRYYISLNQQEIYIYYNKTSLPYYFRVLKQCLQNESKLIDQLYNAHTFRWAIENLLLSSIYQGVDDIIYEISLVLLQKIHFKRIQVELVLSGTAMNESPWNALRFLNAILDEDTFDLFAVQNKTNGFNLISNFMVQTIPTLMDQIQLYITSIDTPSRQEDIVQMDPLTTSALQAIEEPKMATDYKQEINKTFELMSLALQILLKSSAWLIDSSSKKISLQKKEKISSSWTSKLQLLNSLDQILDVIDFNFPENEIVELIISMMRTLLSIINKEQSGRSHIHSLFLRYFSSHEVLYNARSKFLIKISDLELENNIDFLNNPKKGKKSTKNFQSCLENISKVSKLLLFYLFELLYNNINTDEHLDFIVCFSKVMENIALINDKRNSYSPPKTDEIKTTIYSSISLILIEYLSEIASHKLELFEKEQFVVFFSHSIWEMLQIQPQEALNLEKNIVKLSLQNLKSSFQKIVGGGSSKKESDVDEDNIILDHSFLIRRSFQLLRIMFLMENSKDLIQSFPTISQDFESMKKINFSNNEVLKDIPDSIQEILGLLKN</sequence>
<dbReference type="PROSITE" id="PS50053">
    <property type="entry name" value="UBIQUITIN_2"/>
    <property type="match status" value="1"/>
</dbReference>
<protein>
    <submittedName>
        <fullName evidence="8">Ubiquitin carboxyl-terminal hydrolase faf-y-related</fullName>
    </submittedName>
</protein>
<feature type="region of interest" description="Disordered" evidence="5">
    <location>
        <begin position="1688"/>
        <end position="1718"/>
    </location>
</feature>
<proteinExistence type="predicted"/>
<evidence type="ECO:0000256" key="2">
    <source>
        <dbReference type="ARBA" id="ARBA00022786"/>
    </source>
</evidence>
<dbReference type="Pfam" id="PF00443">
    <property type="entry name" value="UCH"/>
    <property type="match status" value="1"/>
</dbReference>
<dbReference type="GO" id="GO:0006508">
    <property type="term" value="P:proteolysis"/>
    <property type="evidence" value="ECO:0007669"/>
    <property type="project" value="UniProtKB-KW"/>
</dbReference>
<feature type="domain" description="Ubiquitin-like" evidence="6">
    <location>
        <begin position="803"/>
        <end position="883"/>
    </location>
</feature>
<name>A0A9Q0LJU7_ANAIG</name>
<dbReference type="GO" id="GO:0005829">
    <property type="term" value="C:cytosol"/>
    <property type="evidence" value="ECO:0007669"/>
    <property type="project" value="TreeGrafter"/>
</dbReference>
<dbReference type="OrthoDB" id="289038at2759"/>
<dbReference type="InterPro" id="IPR000626">
    <property type="entry name" value="Ubiquitin-like_dom"/>
</dbReference>
<feature type="domain" description="USP" evidence="7">
    <location>
        <begin position="1452"/>
        <end position="1816"/>
    </location>
</feature>
<evidence type="ECO:0000256" key="3">
    <source>
        <dbReference type="ARBA" id="ARBA00022801"/>
    </source>
</evidence>
<dbReference type="Gene3D" id="3.90.70.10">
    <property type="entry name" value="Cysteine proteinases"/>
    <property type="match status" value="1"/>
</dbReference>